<reference evidence="2" key="1">
    <citation type="submission" date="2020-02" db="EMBL/GenBank/DDBJ databases">
        <authorList>
            <person name="Meier V. D."/>
        </authorList>
    </citation>
    <scope>NUCLEOTIDE SEQUENCE</scope>
    <source>
        <strain evidence="2">AVDCRST_MAG75</strain>
    </source>
</reference>
<dbReference type="EMBL" id="CADCUO010000001">
    <property type="protein sequence ID" value="CAA9370366.1"/>
    <property type="molecule type" value="Genomic_DNA"/>
</dbReference>
<evidence type="ECO:0000256" key="1">
    <source>
        <dbReference type="SAM" id="Phobius"/>
    </source>
</evidence>
<feature type="transmembrane region" description="Helical" evidence="1">
    <location>
        <begin position="100"/>
        <end position="117"/>
    </location>
</feature>
<dbReference type="AlphaFoldDB" id="A0A6J4MXK3"/>
<keyword evidence="1" id="KW-0472">Membrane</keyword>
<sequence length="195" mass="19749">MSPGLAYPLLGGLGGLAWASALRGWMVELAGPTESEVTWLTFLLVLLPGTLVGVAFGRAAHLRAAGRQAHRAIALAPLLLASAILDPQIFRALITTGEGGGALFVVATVLAGGHALSHRGWSPTRVATATLAAFGVGAMFAVGALAAPLTSPRGLWVALLGSSLIALACLAASLPYPRPGQSTNSTTKQAVQGLR</sequence>
<gene>
    <name evidence="2" type="ORF">AVDCRST_MAG75-2</name>
</gene>
<evidence type="ECO:0000313" key="2">
    <source>
        <dbReference type="EMBL" id="CAA9370366.1"/>
    </source>
</evidence>
<feature type="transmembrane region" description="Helical" evidence="1">
    <location>
        <begin position="37"/>
        <end position="60"/>
    </location>
</feature>
<keyword evidence="1" id="KW-0812">Transmembrane</keyword>
<protein>
    <submittedName>
        <fullName evidence="2">Uncharacterized protein</fullName>
    </submittedName>
</protein>
<name>A0A6J4MXK3_9ACTN</name>
<feature type="transmembrane region" description="Helical" evidence="1">
    <location>
        <begin position="155"/>
        <end position="176"/>
    </location>
</feature>
<accession>A0A6J4MXK3</accession>
<organism evidence="2">
    <name type="scientific">uncultured Propionibacteriaceae bacterium</name>
    <dbReference type="NCBI Taxonomy" id="257457"/>
    <lineage>
        <taxon>Bacteria</taxon>
        <taxon>Bacillati</taxon>
        <taxon>Actinomycetota</taxon>
        <taxon>Actinomycetes</taxon>
        <taxon>Propionibacteriales</taxon>
        <taxon>Propionibacteriaceae</taxon>
        <taxon>environmental samples</taxon>
    </lineage>
</organism>
<keyword evidence="1" id="KW-1133">Transmembrane helix</keyword>
<proteinExistence type="predicted"/>
<feature type="transmembrane region" description="Helical" evidence="1">
    <location>
        <begin position="129"/>
        <end position="149"/>
    </location>
</feature>
<feature type="transmembrane region" description="Helical" evidence="1">
    <location>
        <begin position="72"/>
        <end position="94"/>
    </location>
</feature>